<evidence type="ECO:0000256" key="1">
    <source>
        <dbReference type="ARBA" id="ARBA00007958"/>
    </source>
</evidence>
<dbReference type="PANTHER" id="PTHR43434">
    <property type="entry name" value="PHOSPHOGLYCOLATE PHOSPHATASE"/>
    <property type="match status" value="1"/>
</dbReference>
<dbReference type="InterPro" id="IPR023214">
    <property type="entry name" value="HAD_sf"/>
</dbReference>
<keyword evidence="3" id="KW-1185">Reference proteome</keyword>
<proteinExistence type="inferred from homology"/>
<dbReference type="GO" id="GO:0006281">
    <property type="term" value="P:DNA repair"/>
    <property type="evidence" value="ECO:0007669"/>
    <property type="project" value="TreeGrafter"/>
</dbReference>
<dbReference type="PANTHER" id="PTHR43434:SF1">
    <property type="entry name" value="PHOSPHOGLYCOLATE PHOSPHATASE"/>
    <property type="match status" value="1"/>
</dbReference>
<dbReference type="Gene3D" id="1.10.150.240">
    <property type="entry name" value="Putative phosphatase, domain 2"/>
    <property type="match status" value="1"/>
</dbReference>
<protein>
    <submittedName>
        <fullName evidence="2">Phosphoglycolate phosphatase</fullName>
    </submittedName>
</protein>
<dbReference type="InterPro" id="IPR023198">
    <property type="entry name" value="PGP-like_dom2"/>
</dbReference>
<dbReference type="SFLD" id="SFLDG01129">
    <property type="entry name" value="C1.5:_HAD__Beta-PGM__Phosphata"/>
    <property type="match status" value="1"/>
</dbReference>
<dbReference type="InterPro" id="IPR036412">
    <property type="entry name" value="HAD-like_sf"/>
</dbReference>
<organism evidence="2 3">
    <name type="scientific">Haloarcula quadrata</name>
    <dbReference type="NCBI Taxonomy" id="182779"/>
    <lineage>
        <taxon>Archaea</taxon>
        <taxon>Methanobacteriati</taxon>
        <taxon>Methanobacteriota</taxon>
        <taxon>Stenosarchaea group</taxon>
        <taxon>Halobacteria</taxon>
        <taxon>Halobacteriales</taxon>
        <taxon>Haloarculaceae</taxon>
        <taxon>Haloarcula</taxon>
    </lineage>
</organism>
<dbReference type="InterPro" id="IPR050155">
    <property type="entry name" value="HAD-like_hydrolase_sf"/>
</dbReference>
<comment type="caution">
    <text evidence="2">The sequence shown here is derived from an EMBL/GenBank/DDBJ whole genome shotgun (WGS) entry which is preliminary data.</text>
</comment>
<evidence type="ECO:0000313" key="3">
    <source>
        <dbReference type="Proteomes" id="UP000268233"/>
    </source>
</evidence>
<dbReference type="Pfam" id="PF13419">
    <property type="entry name" value="HAD_2"/>
    <property type="match status" value="1"/>
</dbReference>
<evidence type="ECO:0000313" key="2">
    <source>
        <dbReference type="EMBL" id="RKS82604.1"/>
    </source>
</evidence>
<name>A0A495R6C1_9EURY</name>
<dbReference type="GO" id="GO:0008967">
    <property type="term" value="F:phosphoglycolate phosphatase activity"/>
    <property type="evidence" value="ECO:0007669"/>
    <property type="project" value="TreeGrafter"/>
</dbReference>
<sequence length="196" mass="21081">MGRGEAVLRVSALPLGVTHDAVIYDLDGTLVRLAVDWDTVTSDVATVLRERNVEPESRDLWEMLTLSSETGHRDAVEAAITDHERTGAHESDRLALAEGLPHSVPVGVCSLNAEEACRAALDVHDLDSYVGPVVGRDTVESPKPDPEGLLAITDEIGVDPEATVFVGDSESDATAAQRAGMTFEWASEFDQARYRA</sequence>
<dbReference type="NCBIfam" id="TIGR01549">
    <property type="entry name" value="HAD-SF-IA-v1"/>
    <property type="match status" value="1"/>
</dbReference>
<dbReference type="EMBL" id="RBWW01000001">
    <property type="protein sequence ID" value="RKS82604.1"/>
    <property type="molecule type" value="Genomic_DNA"/>
</dbReference>
<comment type="similarity">
    <text evidence="1">Belongs to the HAD-like hydrolase superfamily.</text>
</comment>
<reference evidence="2 3" key="1">
    <citation type="submission" date="2018-10" db="EMBL/GenBank/DDBJ databases">
        <title>Genomic Encyclopedia of Archaeal and Bacterial Type Strains, Phase II (KMG-II): from individual species to whole genera.</title>
        <authorList>
            <person name="Goeker M."/>
        </authorList>
    </citation>
    <scope>NUCLEOTIDE SEQUENCE [LARGE SCALE GENOMIC DNA]</scope>
    <source>
        <strain evidence="2 3">DSM 11927</strain>
    </source>
</reference>
<dbReference type="InterPro" id="IPR041492">
    <property type="entry name" value="HAD_2"/>
</dbReference>
<dbReference type="Proteomes" id="UP000268233">
    <property type="component" value="Unassembled WGS sequence"/>
</dbReference>
<accession>A0A495R6C1</accession>
<dbReference type="Gene3D" id="3.40.50.1000">
    <property type="entry name" value="HAD superfamily/HAD-like"/>
    <property type="match status" value="1"/>
</dbReference>
<dbReference type="InterPro" id="IPR006439">
    <property type="entry name" value="HAD-SF_hydro_IA"/>
</dbReference>
<gene>
    <name evidence="2" type="ORF">BDK61_1916</name>
</gene>
<dbReference type="SUPFAM" id="SSF56784">
    <property type="entry name" value="HAD-like"/>
    <property type="match status" value="1"/>
</dbReference>
<dbReference type="NCBIfam" id="TIGR01509">
    <property type="entry name" value="HAD-SF-IA-v3"/>
    <property type="match status" value="1"/>
</dbReference>
<dbReference type="SFLD" id="SFLDS00003">
    <property type="entry name" value="Haloacid_Dehalogenase"/>
    <property type="match status" value="1"/>
</dbReference>
<dbReference type="AlphaFoldDB" id="A0A495R6C1"/>